<sequence>MSWCFLGSNVGSLLAITGGGRLKFALPQMCPPNIQKMKHQIASNGSGFSGDRPKTSASLSSEEKGKKTKKKTRRCFRTSKGKQQSEMTASSAVMAASRCYTTTSPAPRGPSGSGNILGIIVRCVGKPPISFCHFCPNLFAKNTKTGQPSAPPRMGGHTAGSVT</sequence>
<dbReference type="Proteomes" id="UP000694727">
    <property type="component" value="Unplaced"/>
</dbReference>
<organism evidence="2 3">
    <name type="scientific">Sus scrofa</name>
    <name type="common">Pig</name>
    <dbReference type="NCBI Taxonomy" id="9823"/>
    <lineage>
        <taxon>Eukaryota</taxon>
        <taxon>Metazoa</taxon>
        <taxon>Chordata</taxon>
        <taxon>Craniata</taxon>
        <taxon>Vertebrata</taxon>
        <taxon>Euteleostomi</taxon>
        <taxon>Mammalia</taxon>
        <taxon>Eutheria</taxon>
        <taxon>Laurasiatheria</taxon>
        <taxon>Artiodactyla</taxon>
        <taxon>Suina</taxon>
        <taxon>Suidae</taxon>
        <taxon>Sus</taxon>
    </lineage>
</organism>
<name>A0A8D0UMK0_PIG</name>
<feature type="region of interest" description="Disordered" evidence="1">
    <location>
        <begin position="144"/>
        <end position="163"/>
    </location>
</feature>
<feature type="compositionally biased region" description="Basic residues" evidence="1">
    <location>
        <begin position="66"/>
        <end position="80"/>
    </location>
</feature>
<proteinExistence type="predicted"/>
<evidence type="ECO:0000313" key="3">
    <source>
        <dbReference type="Proteomes" id="UP000694727"/>
    </source>
</evidence>
<dbReference type="Ensembl" id="ENSSSCT00015018943.1">
    <property type="protein sequence ID" value="ENSSSCP00015007431.1"/>
    <property type="gene ID" value="ENSSSCG00015014303.1"/>
</dbReference>
<dbReference type="Proteomes" id="UP000694726">
    <property type="component" value="Unplaced"/>
</dbReference>
<dbReference type="AlphaFoldDB" id="A0A8D0UMK0"/>
<protein>
    <submittedName>
        <fullName evidence="2">Uncharacterized protein</fullName>
    </submittedName>
</protein>
<dbReference type="Ensembl" id="ENSSSCT00060046910.1">
    <property type="protein sequence ID" value="ENSSSCP00060020073.1"/>
    <property type="gene ID" value="ENSSSCG00060034620.1"/>
</dbReference>
<reference evidence="2" key="1">
    <citation type="submission" date="2025-05" db="UniProtKB">
        <authorList>
            <consortium name="Ensembl"/>
        </authorList>
    </citation>
    <scope>IDENTIFICATION</scope>
</reference>
<accession>A0A8D0UMK0</accession>
<evidence type="ECO:0000256" key="1">
    <source>
        <dbReference type="SAM" id="MobiDB-lite"/>
    </source>
</evidence>
<dbReference type="Proteomes" id="UP000694723">
    <property type="component" value="Unplaced"/>
</dbReference>
<evidence type="ECO:0000313" key="2">
    <source>
        <dbReference type="Ensembl" id="ENSSSCP00025015140.1"/>
    </source>
</evidence>
<dbReference type="Ensembl" id="ENSSSCT00025036227.1">
    <property type="protein sequence ID" value="ENSSSCP00025015140.1"/>
    <property type="gene ID" value="ENSSSCG00025026776.1"/>
</dbReference>
<feature type="region of interest" description="Disordered" evidence="1">
    <location>
        <begin position="42"/>
        <end position="89"/>
    </location>
</feature>